<organism evidence="1 2">
    <name type="scientific">Nonlabens spongiae</name>
    <dbReference type="NCBI Taxonomy" id="331648"/>
    <lineage>
        <taxon>Bacteria</taxon>
        <taxon>Pseudomonadati</taxon>
        <taxon>Bacteroidota</taxon>
        <taxon>Flavobacteriia</taxon>
        <taxon>Flavobacteriales</taxon>
        <taxon>Flavobacteriaceae</taxon>
        <taxon>Nonlabens</taxon>
    </lineage>
</organism>
<dbReference type="SUPFAM" id="SSF52833">
    <property type="entry name" value="Thioredoxin-like"/>
    <property type="match status" value="1"/>
</dbReference>
<proteinExistence type="predicted"/>
<evidence type="ECO:0000313" key="1">
    <source>
        <dbReference type="EMBL" id="ARN76672.1"/>
    </source>
</evidence>
<dbReference type="InterPro" id="IPR036249">
    <property type="entry name" value="Thioredoxin-like_sf"/>
</dbReference>
<sequence length="495" mass="57767">MFFLLVVKIAHRNLLVPLSRKRNLHRLLPVMVMLLLLSTSCKEDDLRTETVISGKIINPSAEYVALSNFGNVQDTVEVDENGLFSFEYENLESGFYLFSHPGEYQSIYISQGDSIKIRLNTRAFDESMSFTASSAAENNFMLDAFISTENENRDYIKNFEKDPEVFYSFLNEATEAEVKRLKTIAKRKDFEQDFVEKALNSIKLNSYSRLERYPALHYGKRNILEARKLPAKYTDHRKQVDLKDNSYYTLNSFRPYVNALVSNIALNNLVKKSGSSADLSRRGYMYNSEKLRLIDSIFDSKEPKELFASNITKNFIRDNRNRVEVKKLVDDFKKIVTNQELIGSIEALAGRYEELEPGKKLSDLDLMDIYNEDISLTDRIDGLSVLFFWSDRFPDYAVRVHKKVKDLRVKYPEIDFIGINTDNQNQESWKQISEKYRFDMNMEYMLENFDDAATYLELKGRNRTLIIEDDLTIVDPDVNLFHYRIETTLLGYLNR</sequence>
<dbReference type="OrthoDB" id="1146847at2"/>
<gene>
    <name evidence="1" type="ORF">BST97_00885</name>
</gene>
<name>A0A1W6MGH2_9FLAO</name>
<reference evidence="1 2" key="1">
    <citation type="submission" date="2016-11" db="EMBL/GenBank/DDBJ databases">
        <title>Trade-off between light-utilization and light-protection in marine flavobacteria.</title>
        <authorList>
            <person name="Kumagai Y."/>
        </authorList>
    </citation>
    <scope>NUCLEOTIDE SEQUENCE [LARGE SCALE GENOMIC DNA]</scope>
    <source>
        <strain evidence="1 2">JCM 13191</strain>
    </source>
</reference>
<accession>A0A1W6MGH2</accession>
<dbReference type="EMBL" id="CP019344">
    <property type="protein sequence ID" value="ARN76672.1"/>
    <property type="molecule type" value="Genomic_DNA"/>
</dbReference>
<dbReference type="RefSeq" id="WP_085765472.1">
    <property type="nucleotide sequence ID" value="NZ_CP019344.1"/>
</dbReference>
<dbReference type="STRING" id="331648.BST97_00885"/>
<dbReference type="Proteomes" id="UP000193431">
    <property type="component" value="Chromosome"/>
</dbReference>
<evidence type="ECO:0000313" key="2">
    <source>
        <dbReference type="Proteomes" id="UP000193431"/>
    </source>
</evidence>
<keyword evidence="2" id="KW-1185">Reference proteome</keyword>
<protein>
    <recommendedName>
        <fullName evidence="3">Thioredoxin domain-containing protein</fullName>
    </recommendedName>
</protein>
<evidence type="ECO:0008006" key="3">
    <source>
        <dbReference type="Google" id="ProtNLM"/>
    </source>
</evidence>
<dbReference type="Gene3D" id="3.40.30.10">
    <property type="entry name" value="Glutaredoxin"/>
    <property type="match status" value="1"/>
</dbReference>
<dbReference type="AlphaFoldDB" id="A0A1W6MGH2"/>